<accession>A0ABD1Z3U4</accession>
<evidence type="ECO:0008006" key="3">
    <source>
        <dbReference type="Google" id="ProtNLM"/>
    </source>
</evidence>
<keyword evidence="2" id="KW-1185">Reference proteome</keyword>
<dbReference type="EMBL" id="JBHFFA010000002">
    <property type="protein sequence ID" value="KAL2642316.1"/>
    <property type="molecule type" value="Genomic_DNA"/>
</dbReference>
<sequence length="170" mass="19090">MWAIRSSSSVMVWPSLSIRELRLSFDCFVFREAKKNRVQALVFCLLGDCSCSGSFGTKALMASFVTVFQTSLSCLNAQLSCKIHFVRILNCVHRRGWPMMRLEIAAGNLRIVELTVWLRLQVLLLFILAPLPQCFASSHICLACGNPRTNALLSQQLANIMGTFHPRPDI</sequence>
<comment type="caution">
    <text evidence="1">The sequence shown here is derived from an EMBL/GenBank/DDBJ whole genome shotgun (WGS) entry which is preliminary data.</text>
</comment>
<evidence type="ECO:0000313" key="2">
    <source>
        <dbReference type="Proteomes" id="UP001605036"/>
    </source>
</evidence>
<protein>
    <recommendedName>
        <fullName evidence="3">Secreted protein</fullName>
    </recommendedName>
</protein>
<evidence type="ECO:0000313" key="1">
    <source>
        <dbReference type="EMBL" id="KAL2642316.1"/>
    </source>
</evidence>
<proteinExistence type="predicted"/>
<name>A0ABD1Z3U4_9MARC</name>
<dbReference type="AlphaFoldDB" id="A0ABD1Z3U4"/>
<organism evidence="1 2">
    <name type="scientific">Riccia fluitans</name>
    <dbReference type="NCBI Taxonomy" id="41844"/>
    <lineage>
        <taxon>Eukaryota</taxon>
        <taxon>Viridiplantae</taxon>
        <taxon>Streptophyta</taxon>
        <taxon>Embryophyta</taxon>
        <taxon>Marchantiophyta</taxon>
        <taxon>Marchantiopsida</taxon>
        <taxon>Marchantiidae</taxon>
        <taxon>Marchantiales</taxon>
        <taxon>Ricciaceae</taxon>
        <taxon>Riccia</taxon>
    </lineage>
</organism>
<gene>
    <name evidence="1" type="ORF">R1flu_009903</name>
</gene>
<reference evidence="1 2" key="1">
    <citation type="submission" date="2024-09" db="EMBL/GenBank/DDBJ databases">
        <title>Chromosome-scale assembly of Riccia fluitans.</title>
        <authorList>
            <person name="Paukszto L."/>
            <person name="Sawicki J."/>
            <person name="Karawczyk K."/>
            <person name="Piernik-Szablinska J."/>
            <person name="Szczecinska M."/>
            <person name="Mazdziarz M."/>
        </authorList>
    </citation>
    <scope>NUCLEOTIDE SEQUENCE [LARGE SCALE GENOMIC DNA]</scope>
    <source>
        <strain evidence="1">Rf_01</strain>
        <tissue evidence="1">Aerial parts of the thallus</tissue>
    </source>
</reference>
<dbReference type="Proteomes" id="UP001605036">
    <property type="component" value="Unassembled WGS sequence"/>
</dbReference>